<sequence>MIDNLPIYVPLGFGLTSLGTLLFCFWTIRASDSRQIRKKAAPLSIGLAIWLLLQAFLALKDIYSSTTDASPPIIMLAGIFPAVLAIVLLFLTRGGQHFVDGLPLKQLACLHVVRIPVEIILYWLFLNKLVPQAITFEGRNFDIFAGVTAPIIAYFGFVKPILGRRVILIWNFICLGLLLNVVVTAMLSAPSPLQSFAFEQPNIAILYFPFSWLPTFIVPVVLFAHLASVRQLIMQRKKDIKK</sequence>
<name>A0A7W7IX03_9FLAO</name>
<keyword evidence="1" id="KW-1133">Transmembrane helix</keyword>
<comment type="caution">
    <text evidence="2">The sequence shown here is derived from an EMBL/GenBank/DDBJ whole genome shotgun (WGS) entry which is preliminary data.</text>
</comment>
<feature type="transmembrane region" description="Helical" evidence="1">
    <location>
        <begin position="169"/>
        <end position="190"/>
    </location>
</feature>
<feature type="transmembrane region" description="Helical" evidence="1">
    <location>
        <begin position="40"/>
        <end position="59"/>
    </location>
</feature>
<keyword evidence="3" id="KW-1185">Reference proteome</keyword>
<dbReference type="EMBL" id="JACHLD010000003">
    <property type="protein sequence ID" value="MBB4802151.1"/>
    <property type="molecule type" value="Genomic_DNA"/>
</dbReference>
<reference evidence="2 3" key="1">
    <citation type="submission" date="2020-08" db="EMBL/GenBank/DDBJ databases">
        <title>Functional genomics of gut bacteria from endangered species of beetles.</title>
        <authorList>
            <person name="Carlos-Shanley C."/>
        </authorList>
    </citation>
    <scope>NUCLEOTIDE SEQUENCE [LARGE SCALE GENOMIC DNA]</scope>
    <source>
        <strain evidence="2 3">S00142</strain>
    </source>
</reference>
<dbReference type="AlphaFoldDB" id="A0A7W7IX03"/>
<feature type="transmembrane region" description="Helical" evidence="1">
    <location>
        <begin position="71"/>
        <end position="92"/>
    </location>
</feature>
<dbReference type="RefSeq" id="WP_184161434.1">
    <property type="nucleotide sequence ID" value="NZ_JACHLD010000003.1"/>
</dbReference>
<organism evidence="2 3">
    <name type="scientific">Flavobacterium nitrogenifigens</name>
    <dbReference type="NCBI Taxonomy" id="1617283"/>
    <lineage>
        <taxon>Bacteria</taxon>
        <taxon>Pseudomonadati</taxon>
        <taxon>Bacteroidota</taxon>
        <taxon>Flavobacteriia</taxon>
        <taxon>Flavobacteriales</taxon>
        <taxon>Flavobacteriaceae</taxon>
        <taxon>Flavobacterium</taxon>
    </lineage>
</organism>
<accession>A0A7W7IX03</accession>
<proteinExistence type="predicted"/>
<dbReference type="Proteomes" id="UP000561681">
    <property type="component" value="Unassembled WGS sequence"/>
</dbReference>
<keyword evidence="1" id="KW-0472">Membrane</keyword>
<feature type="transmembrane region" description="Helical" evidence="1">
    <location>
        <begin position="104"/>
        <end position="123"/>
    </location>
</feature>
<gene>
    <name evidence="2" type="ORF">HNP37_002224</name>
</gene>
<keyword evidence="1" id="KW-0812">Transmembrane</keyword>
<evidence type="ECO:0000313" key="3">
    <source>
        <dbReference type="Proteomes" id="UP000561681"/>
    </source>
</evidence>
<feature type="transmembrane region" description="Helical" evidence="1">
    <location>
        <begin position="6"/>
        <end position="28"/>
    </location>
</feature>
<feature type="transmembrane region" description="Helical" evidence="1">
    <location>
        <begin position="210"/>
        <end position="233"/>
    </location>
</feature>
<protein>
    <submittedName>
        <fullName evidence="2">Uncharacterized protein</fullName>
    </submittedName>
</protein>
<feature type="transmembrane region" description="Helical" evidence="1">
    <location>
        <begin position="143"/>
        <end position="162"/>
    </location>
</feature>
<evidence type="ECO:0000256" key="1">
    <source>
        <dbReference type="SAM" id="Phobius"/>
    </source>
</evidence>
<evidence type="ECO:0000313" key="2">
    <source>
        <dbReference type="EMBL" id="MBB4802151.1"/>
    </source>
</evidence>